<gene>
    <name evidence="7" type="ORF">KV112_06125</name>
</gene>
<accession>A0ABU5YGZ9</accession>
<name>A0ABU5YGZ9_9MYCO</name>
<comment type="caution">
    <text evidence="7">The sequence shown here is derived from an EMBL/GenBank/DDBJ whole genome shotgun (WGS) entry which is preliminary data.</text>
</comment>
<keyword evidence="4" id="KW-0238">DNA-binding</keyword>
<dbReference type="SUPFAM" id="SSF88659">
    <property type="entry name" value="Sigma3 and sigma4 domains of RNA polymerase sigma factors"/>
    <property type="match status" value="1"/>
</dbReference>
<evidence type="ECO:0000313" key="8">
    <source>
        <dbReference type="Proteomes" id="UP001299046"/>
    </source>
</evidence>
<sequence length="91" mass="10116">MDFDDAGNRWMIDRGQAAAAMRHDSARILVNDALAQLSPDNQVLLRRAYHHGWTTGQIAAEQGIAEASVKAQLHYALRTFQQTLRDMGLAP</sequence>
<evidence type="ECO:0000256" key="3">
    <source>
        <dbReference type="ARBA" id="ARBA00023082"/>
    </source>
</evidence>
<evidence type="ECO:0000313" key="7">
    <source>
        <dbReference type="EMBL" id="MEB3049322.1"/>
    </source>
</evidence>
<dbReference type="RefSeq" id="WP_224864420.1">
    <property type="nucleotide sequence ID" value="NZ_JAYJJS010000006.1"/>
</dbReference>
<proteinExistence type="inferred from homology"/>
<evidence type="ECO:0000259" key="6">
    <source>
        <dbReference type="Pfam" id="PF08281"/>
    </source>
</evidence>
<organism evidence="7 8">
    <name type="scientific">[Mycobacterium] zoologicum</name>
    <dbReference type="NCBI Taxonomy" id="2872311"/>
    <lineage>
        <taxon>Bacteria</taxon>
        <taxon>Bacillati</taxon>
        <taxon>Actinomycetota</taxon>
        <taxon>Actinomycetes</taxon>
        <taxon>Mycobacteriales</taxon>
        <taxon>Mycobacteriaceae</taxon>
        <taxon>Mycolicibacter</taxon>
    </lineage>
</organism>
<keyword evidence="3" id="KW-0731">Sigma factor</keyword>
<keyword evidence="2" id="KW-0805">Transcription regulation</keyword>
<dbReference type="InterPro" id="IPR036388">
    <property type="entry name" value="WH-like_DNA-bd_sf"/>
</dbReference>
<evidence type="ECO:0000256" key="5">
    <source>
        <dbReference type="ARBA" id="ARBA00023163"/>
    </source>
</evidence>
<evidence type="ECO:0000256" key="1">
    <source>
        <dbReference type="ARBA" id="ARBA00010641"/>
    </source>
</evidence>
<dbReference type="InterPro" id="IPR013324">
    <property type="entry name" value="RNA_pol_sigma_r3/r4-like"/>
</dbReference>
<dbReference type="InterPro" id="IPR013249">
    <property type="entry name" value="RNA_pol_sigma70_r4_t2"/>
</dbReference>
<evidence type="ECO:0000256" key="2">
    <source>
        <dbReference type="ARBA" id="ARBA00023015"/>
    </source>
</evidence>
<dbReference type="Pfam" id="PF08281">
    <property type="entry name" value="Sigma70_r4_2"/>
    <property type="match status" value="1"/>
</dbReference>
<evidence type="ECO:0000256" key="4">
    <source>
        <dbReference type="ARBA" id="ARBA00023125"/>
    </source>
</evidence>
<keyword evidence="5" id="KW-0804">Transcription</keyword>
<feature type="domain" description="RNA polymerase sigma factor 70 region 4 type 2" evidence="6">
    <location>
        <begin position="30"/>
        <end position="78"/>
    </location>
</feature>
<dbReference type="Proteomes" id="UP001299046">
    <property type="component" value="Unassembled WGS sequence"/>
</dbReference>
<reference evidence="7 8" key="1">
    <citation type="submission" date="2023-12" db="EMBL/GenBank/DDBJ databases">
        <title>Description of new species of Mycobacterium terrae complex isolated from sewage at the Sao Paulo Zoological Park Foundation in Brazil.</title>
        <authorList>
            <person name="Romagnoli C.L."/>
            <person name="Conceicao E.C."/>
            <person name="Machado E."/>
            <person name="Barreto L.B.P.F."/>
            <person name="Sharma A."/>
            <person name="Silva N.M."/>
            <person name="Marques L.E."/>
            <person name="Juliana M.A."/>
            <person name="Lourenco M.C.S."/>
            <person name="Digiampietri L.A."/>
            <person name="Suffys P.N."/>
            <person name="Viana-Niero C."/>
        </authorList>
    </citation>
    <scope>NUCLEOTIDE SEQUENCE [LARGE SCALE GENOMIC DNA]</scope>
    <source>
        <strain evidence="7 8">MYC123</strain>
    </source>
</reference>
<comment type="similarity">
    <text evidence="1">Belongs to the sigma-70 factor family. ECF subfamily.</text>
</comment>
<dbReference type="EMBL" id="JAYJJT010000005">
    <property type="protein sequence ID" value="MEB3049322.1"/>
    <property type="molecule type" value="Genomic_DNA"/>
</dbReference>
<dbReference type="Gene3D" id="1.10.10.10">
    <property type="entry name" value="Winged helix-like DNA-binding domain superfamily/Winged helix DNA-binding domain"/>
    <property type="match status" value="1"/>
</dbReference>
<protein>
    <submittedName>
        <fullName evidence="7">Sigma factor-like helix-turn-helix DNA-binding protein</fullName>
    </submittedName>
</protein>
<keyword evidence="8" id="KW-1185">Reference proteome</keyword>